<accession>A0A914CQ48</accession>
<dbReference type="WBParaSite" id="ACRNAN_scaffold12769.g29397.t1">
    <property type="protein sequence ID" value="ACRNAN_scaffold12769.g29397.t1"/>
    <property type="gene ID" value="ACRNAN_scaffold12769.g29397"/>
</dbReference>
<sequence>MASLALIQIFLLTSCSIPLVLTIECYFCSDRDECSQPLDQITIGNCSQDFECFTDFTEPNYRVPVKRYCEKRSPGDHECEDQGSYKRCYCNKDLCSSNYECSLDPKHCDADKINFFMGSLLVLVLYLLN</sequence>
<name>A0A914CQ48_9BILA</name>
<dbReference type="AlphaFoldDB" id="A0A914CQ48"/>
<evidence type="ECO:0000256" key="1">
    <source>
        <dbReference type="SAM" id="SignalP"/>
    </source>
</evidence>
<keyword evidence="2" id="KW-1185">Reference proteome</keyword>
<evidence type="ECO:0000313" key="2">
    <source>
        <dbReference type="Proteomes" id="UP000887540"/>
    </source>
</evidence>
<feature type="signal peptide" evidence="1">
    <location>
        <begin position="1"/>
        <end position="22"/>
    </location>
</feature>
<organism evidence="2 3">
    <name type="scientific">Acrobeloides nanus</name>
    <dbReference type="NCBI Taxonomy" id="290746"/>
    <lineage>
        <taxon>Eukaryota</taxon>
        <taxon>Metazoa</taxon>
        <taxon>Ecdysozoa</taxon>
        <taxon>Nematoda</taxon>
        <taxon>Chromadorea</taxon>
        <taxon>Rhabditida</taxon>
        <taxon>Tylenchina</taxon>
        <taxon>Cephalobomorpha</taxon>
        <taxon>Cephaloboidea</taxon>
        <taxon>Cephalobidae</taxon>
        <taxon>Acrobeloides</taxon>
    </lineage>
</organism>
<keyword evidence="1" id="KW-0732">Signal</keyword>
<protein>
    <submittedName>
        <fullName evidence="3">Uncharacterized protein</fullName>
    </submittedName>
</protein>
<proteinExistence type="predicted"/>
<reference evidence="3" key="1">
    <citation type="submission" date="2022-11" db="UniProtKB">
        <authorList>
            <consortium name="WormBaseParasite"/>
        </authorList>
    </citation>
    <scope>IDENTIFICATION</scope>
</reference>
<dbReference type="Proteomes" id="UP000887540">
    <property type="component" value="Unplaced"/>
</dbReference>
<feature type="chain" id="PRO_5036882550" evidence="1">
    <location>
        <begin position="23"/>
        <end position="129"/>
    </location>
</feature>
<evidence type="ECO:0000313" key="3">
    <source>
        <dbReference type="WBParaSite" id="ACRNAN_scaffold12769.g29397.t1"/>
    </source>
</evidence>